<gene>
    <name evidence="7" type="ORF">B9Z37_09040</name>
</gene>
<evidence type="ECO:0000256" key="6">
    <source>
        <dbReference type="RuleBase" id="RU363076"/>
    </source>
</evidence>
<evidence type="ECO:0000256" key="5">
    <source>
        <dbReference type="ARBA" id="ARBA00023136"/>
    </source>
</evidence>
<protein>
    <recommendedName>
        <fullName evidence="6">SURF1-like protein</fullName>
    </recommendedName>
</protein>
<evidence type="ECO:0000313" key="7">
    <source>
        <dbReference type="EMBL" id="PUE53217.1"/>
    </source>
</evidence>
<comment type="similarity">
    <text evidence="2 6">Belongs to the SURF1 family.</text>
</comment>
<keyword evidence="4 6" id="KW-1133">Transmembrane helix</keyword>
<dbReference type="RefSeq" id="WP_108312694.1">
    <property type="nucleotide sequence ID" value="NZ_NESN01000003.1"/>
</dbReference>
<dbReference type="CDD" id="cd06662">
    <property type="entry name" value="SURF1"/>
    <property type="match status" value="1"/>
</dbReference>
<accession>A0A315FJE8</accession>
<keyword evidence="3 6" id="KW-0812">Transmembrane</keyword>
<evidence type="ECO:0000256" key="3">
    <source>
        <dbReference type="ARBA" id="ARBA00022692"/>
    </source>
</evidence>
<evidence type="ECO:0000256" key="2">
    <source>
        <dbReference type="ARBA" id="ARBA00007165"/>
    </source>
</evidence>
<dbReference type="PANTHER" id="PTHR23427:SF2">
    <property type="entry name" value="SURFEIT LOCUS PROTEIN 1"/>
    <property type="match status" value="1"/>
</dbReference>
<dbReference type="Proteomes" id="UP000250790">
    <property type="component" value="Unassembled WGS sequence"/>
</dbReference>
<dbReference type="PANTHER" id="PTHR23427">
    <property type="entry name" value="SURFEIT LOCUS PROTEIN"/>
    <property type="match status" value="1"/>
</dbReference>
<name>A0A315FJE8_9BURK</name>
<keyword evidence="5 6" id="KW-0472">Membrane</keyword>
<feature type="transmembrane region" description="Helical" evidence="6">
    <location>
        <begin position="217"/>
        <end position="235"/>
    </location>
</feature>
<organism evidence="7 8">
    <name type="scientific">Limnohabitans parvus II-B4</name>
    <dbReference type="NCBI Taxonomy" id="1293052"/>
    <lineage>
        <taxon>Bacteria</taxon>
        <taxon>Pseudomonadati</taxon>
        <taxon>Pseudomonadota</taxon>
        <taxon>Betaproteobacteria</taxon>
        <taxon>Burkholderiales</taxon>
        <taxon>Comamonadaceae</taxon>
        <taxon>Limnohabitans</taxon>
    </lineage>
</organism>
<dbReference type="AlphaFoldDB" id="A0A315FJE8"/>
<evidence type="ECO:0000256" key="4">
    <source>
        <dbReference type="ARBA" id="ARBA00022989"/>
    </source>
</evidence>
<dbReference type="InterPro" id="IPR045214">
    <property type="entry name" value="Surf1/Surf4"/>
</dbReference>
<dbReference type="OrthoDB" id="9789940at2"/>
<dbReference type="EMBL" id="NESN01000003">
    <property type="protein sequence ID" value="PUE53217.1"/>
    <property type="molecule type" value="Genomic_DNA"/>
</dbReference>
<dbReference type="InterPro" id="IPR002994">
    <property type="entry name" value="Surf1/Shy1"/>
</dbReference>
<sequence length="247" mass="27255">MSQQTPAWQRILVLMVALLGVAVTVSLGLWQLGRGAEKMALQQAKDQQSALAPLDGRTLGGISDSVANRQGVLYRKVVLTGHWQAEHTAYLENRQMHGRPGFFVMTPFKVAETGTLVLVQRGWASRSFTDRAALPAIVTPGGEVQVVGHLAPWPSRLYDFGGVEEGPIRQNLDLPLFRQQTGLPLLEISVLQQGAASEGLLRDWPVVASGVEKHHGYAFQWFGLSALIALLYVWFQIVQPRRKKRTA</sequence>
<dbReference type="GO" id="GO:0005886">
    <property type="term" value="C:plasma membrane"/>
    <property type="evidence" value="ECO:0007669"/>
    <property type="project" value="UniProtKB-SubCell"/>
</dbReference>
<keyword evidence="6" id="KW-1003">Cell membrane</keyword>
<keyword evidence="8" id="KW-1185">Reference proteome</keyword>
<reference evidence="7 8" key="1">
    <citation type="submission" date="2017-04" db="EMBL/GenBank/DDBJ databases">
        <title>Unexpected and diverse lifestyles within the genus Limnohabitans.</title>
        <authorList>
            <person name="Kasalicky V."/>
            <person name="Mehrshad M."/>
            <person name="Andrei S.-A."/>
            <person name="Salcher M."/>
            <person name="Kratochvilova H."/>
            <person name="Simek K."/>
            <person name="Ghai R."/>
        </authorList>
    </citation>
    <scope>NUCLEOTIDE SEQUENCE [LARGE SCALE GENOMIC DNA]</scope>
    <source>
        <strain evidence="7 8">II-B4</strain>
    </source>
</reference>
<dbReference type="PROSITE" id="PS50895">
    <property type="entry name" value="SURF1"/>
    <property type="match status" value="1"/>
</dbReference>
<proteinExistence type="inferred from homology"/>
<evidence type="ECO:0000256" key="1">
    <source>
        <dbReference type="ARBA" id="ARBA00004370"/>
    </source>
</evidence>
<dbReference type="Pfam" id="PF02104">
    <property type="entry name" value="SURF1"/>
    <property type="match status" value="1"/>
</dbReference>
<feature type="transmembrane region" description="Helical" evidence="6">
    <location>
        <begin position="12"/>
        <end position="33"/>
    </location>
</feature>
<evidence type="ECO:0000313" key="8">
    <source>
        <dbReference type="Proteomes" id="UP000250790"/>
    </source>
</evidence>
<comment type="caution">
    <text evidence="7">The sequence shown here is derived from an EMBL/GenBank/DDBJ whole genome shotgun (WGS) entry which is preliminary data.</text>
</comment>
<comment type="subcellular location">
    <subcellularLocation>
        <location evidence="6">Cell membrane</location>
        <topology evidence="6">Multi-pass membrane protein</topology>
    </subcellularLocation>
    <subcellularLocation>
        <location evidence="1">Membrane</location>
    </subcellularLocation>
</comment>